<proteinExistence type="predicted"/>
<dbReference type="PANTHER" id="PTHR30438">
    <property type="entry name" value="36 KDA ANTIGEN-RELATED"/>
    <property type="match status" value="1"/>
</dbReference>
<accession>A0A370HVF7</accession>
<reference evidence="2 3" key="1">
    <citation type="submission" date="2018-07" db="EMBL/GenBank/DDBJ databases">
        <title>Genomic Encyclopedia of Type Strains, Phase IV (KMG-IV): sequencing the most valuable type-strain genomes for metagenomic binning, comparative biology and taxonomic classification.</title>
        <authorList>
            <person name="Goeker M."/>
        </authorList>
    </citation>
    <scope>NUCLEOTIDE SEQUENCE [LARGE SCALE GENOMIC DNA]</scope>
    <source>
        <strain evidence="2 3">DSM 14364</strain>
    </source>
</reference>
<dbReference type="PANTHER" id="PTHR30438:SF2">
    <property type="entry name" value="MEMBRANE PROTEIN"/>
    <property type="match status" value="1"/>
</dbReference>
<comment type="caution">
    <text evidence="2">The sequence shown here is derived from an EMBL/GenBank/DDBJ whole genome shotgun (WGS) entry which is preliminary data.</text>
</comment>
<dbReference type="Gene3D" id="1.10.287.470">
    <property type="entry name" value="Helix hairpin bin"/>
    <property type="match status" value="3"/>
</dbReference>
<keyword evidence="3" id="KW-1185">Reference proteome</keyword>
<dbReference type="Gene3D" id="2.40.50.100">
    <property type="match status" value="2"/>
</dbReference>
<protein>
    <submittedName>
        <fullName evidence="2">HlyD family secretion protein</fullName>
    </submittedName>
</protein>
<dbReference type="EMBL" id="QQBB01000001">
    <property type="protein sequence ID" value="RDI62395.1"/>
    <property type="molecule type" value="Genomic_DNA"/>
</dbReference>
<name>A0A370HVF7_9HYPH</name>
<dbReference type="GO" id="GO:0005886">
    <property type="term" value="C:plasma membrane"/>
    <property type="evidence" value="ECO:0007669"/>
    <property type="project" value="TreeGrafter"/>
</dbReference>
<organism evidence="2 3">
    <name type="scientific">Microvirga subterranea</name>
    <dbReference type="NCBI Taxonomy" id="186651"/>
    <lineage>
        <taxon>Bacteria</taxon>
        <taxon>Pseudomonadati</taxon>
        <taxon>Pseudomonadota</taxon>
        <taxon>Alphaproteobacteria</taxon>
        <taxon>Hyphomicrobiales</taxon>
        <taxon>Methylobacteriaceae</taxon>
        <taxon>Microvirga</taxon>
    </lineage>
</organism>
<feature type="coiled-coil region" evidence="1">
    <location>
        <begin position="81"/>
        <end position="199"/>
    </location>
</feature>
<evidence type="ECO:0000313" key="2">
    <source>
        <dbReference type="EMBL" id="RDI62395.1"/>
    </source>
</evidence>
<dbReference type="AlphaFoldDB" id="A0A370HVF7"/>
<gene>
    <name evidence="2" type="ORF">DES45_101665</name>
</gene>
<dbReference type="RefSeq" id="WP_114768514.1">
    <property type="nucleotide sequence ID" value="NZ_QQBB01000001.1"/>
</dbReference>
<sequence length="324" mass="35190">MKRALLIGLAVILAAGGFGAWYLLRPKGTVQGYQGYVEGYLVFMAPEDGGRIETLSVDSADQVKKGDALFVLESSTQLAQRNEADAKLQQARAELADLQAALQRPEQIAILRAQEERAKAQLSLSQTELDRQRTLYERGIAAKAQYDQARTAFDRDKAALEEVQRQIEAGRIAARSATIEAAEAAVNAAEAGLNQAETRLAKRRVAAPADAQVQDVFFRAGETVNAGQPVLSLLPPENRRIRFYVPEPKLATVALGQEVAVTCDSCQPGLRARISFIAREAEFTPPVIFSQEERAKLVFRIEAKPADGANLPIGLPVTVLPLGE</sequence>
<dbReference type="SUPFAM" id="SSF111369">
    <property type="entry name" value="HlyD-like secretion proteins"/>
    <property type="match status" value="3"/>
</dbReference>
<dbReference type="Gene3D" id="2.40.30.170">
    <property type="match status" value="1"/>
</dbReference>
<evidence type="ECO:0000256" key="1">
    <source>
        <dbReference type="SAM" id="Coils"/>
    </source>
</evidence>
<dbReference type="Proteomes" id="UP000254925">
    <property type="component" value="Unassembled WGS sequence"/>
</dbReference>
<keyword evidence="1" id="KW-0175">Coiled coil</keyword>
<evidence type="ECO:0000313" key="3">
    <source>
        <dbReference type="Proteomes" id="UP000254925"/>
    </source>
</evidence>
<dbReference type="OrthoDB" id="9778236at2"/>